<dbReference type="Proteomes" id="UP000438429">
    <property type="component" value="Unassembled WGS sequence"/>
</dbReference>
<comment type="caution">
    <text evidence="1">The sequence shown here is derived from an EMBL/GenBank/DDBJ whole genome shotgun (WGS) entry which is preliminary data.</text>
</comment>
<reference evidence="1 2" key="1">
    <citation type="submission" date="2019-06" db="EMBL/GenBank/DDBJ databases">
        <title>Draft genomes of female and male turbot (Scophthalmus maximus).</title>
        <authorList>
            <person name="Xu H."/>
            <person name="Xu X.-W."/>
            <person name="Shao C."/>
            <person name="Chen S."/>
        </authorList>
    </citation>
    <scope>NUCLEOTIDE SEQUENCE [LARGE SCALE GENOMIC DNA]</scope>
    <source>
        <strain evidence="1">Ysfricsl-2016a</strain>
        <tissue evidence="1">Blood</tissue>
    </source>
</reference>
<evidence type="ECO:0000313" key="2">
    <source>
        <dbReference type="Proteomes" id="UP000438429"/>
    </source>
</evidence>
<organism evidence="1 2">
    <name type="scientific">Scophthalmus maximus</name>
    <name type="common">Turbot</name>
    <name type="synonym">Psetta maxima</name>
    <dbReference type="NCBI Taxonomy" id="52904"/>
    <lineage>
        <taxon>Eukaryota</taxon>
        <taxon>Metazoa</taxon>
        <taxon>Chordata</taxon>
        <taxon>Craniata</taxon>
        <taxon>Vertebrata</taxon>
        <taxon>Euteleostomi</taxon>
        <taxon>Actinopterygii</taxon>
        <taxon>Neopterygii</taxon>
        <taxon>Teleostei</taxon>
        <taxon>Neoteleostei</taxon>
        <taxon>Acanthomorphata</taxon>
        <taxon>Carangaria</taxon>
        <taxon>Pleuronectiformes</taxon>
        <taxon>Pleuronectoidei</taxon>
        <taxon>Scophthalmidae</taxon>
        <taxon>Scophthalmus</taxon>
    </lineage>
</organism>
<gene>
    <name evidence="1" type="ORF">F2P81_015570</name>
</gene>
<accession>A0A6A4SMW4</accession>
<sequence length="132" mass="14858">MRTDRDALALEEKKKNILLTLHCLFIQSSGVNLARGRIAFGANRIPHLPAPNEAIESISRVWRKMKAITGVRFTITRHTEEKKTSSRQFPIAAGAEERNKTCVRVQIAISDAACLNTNEEESGEKKKRKKES</sequence>
<protein>
    <submittedName>
        <fullName evidence="1">Uncharacterized protein</fullName>
    </submittedName>
</protein>
<dbReference type="AlphaFoldDB" id="A0A6A4SMW4"/>
<name>A0A6A4SMW4_SCOMX</name>
<evidence type="ECO:0000313" key="1">
    <source>
        <dbReference type="EMBL" id="KAF0033280.1"/>
    </source>
</evidence>
<dbReference type="EMBL" id="VEVO01000013">
    <property type="protein sequence ID" value="KAF0033280.1"/>
    <property type="molecule type" value="Genomic_DNA"/>
</dbReference>
<proteinExistence type="predicted"/>